<sequence>METVQDVSLIIDGVVFKAKKEVLCEYSDYFRAMFSGNYIEKEQHEIIIDMLNPDLMAIILKYMDIGLITLSDHSLSTIEELAMAANFLQITELIKQIEYHLELELTLENMMDTIETAKRVSFLKLEQYCVMYGLFSFKQMKPQFIPTVEKLYWYLSHPHLNTETELDVFQFGLQWIKHMGKGPDALMIVLCCLDFNRITHEDLEEITYLSKEYVNSLLQKVVTCLYKLAFTSKLSLTSITEEKSSLSEKYTEKVYAEVLNLVKDSVQRKLVLTPAVPLLPAPEAKEDNISTHYLYTFTKEEGFKSFLEVSERNVWGWSVTSWGPTKIIVVGGERGRGTGIFMRDVHEYDIVKKEWIKHGVQLPQRRHGGIAIVGDSLFIVGGVGGFRVTLDTAIVYDLKQRSFRKIAKIPDAIQSPAICCHNNSIYAAGYKHIYKYVD</sequence>
<keyword evidence="2" id="KW-0677">Repeat</keyword>
<dbReference type="SUPFAM" id="SSF54695">
    <property type="entry name" value="POZ domain"/>
    <property type="match status" value="1"/>
</dbReference>
<dbReference type="KEGG" id="tnl:113498771"/>
<dbReference type="RefSeq" id="XP_026734714.1">
    <property type="nucleotide sequence ID" value="XM_026878913.1"/>
</dbReference>
<dbReference type="GO" id="GO:0003779">
    <property type="term" value="F:actin binding"/>
    <property type="evidence" value="ECO:0007669"/>
    <property type="project" value="UniProtKB-KW"/>
</dbReference>
<feature type="domain" description="BTB" evidence="3">
    <location>
        <begin position="5"/>
        <end position="72"/>
    </location>
</feature>
<dbReference type="PANTHER" id="PTHR45632">
    <property type="entry name" value="LD33804P"/>
    <property type="match status" value="1"/>
</dbReference>
<dbReference type="CDD" id="cd18186">
    <property type="entry name" value="BTB_POZ_ZBTB_KLHL-like"/>
    <property type="match status" value="1"/>
</dbReference>
<reference evidence="5" key="1">
    <citation type="submission" date="2025-08" db="UniProtKB">
        <authorList>
            <consortium name="RefSeq"/>
        </authorList>
    </citation>
    <scope>IDENTIFICATION</scope>
</reference>
<evidence type="ECO:0000256" key="1">
    <source>
        <dbReference type="ARBA" id="ARBA00022441"/>
    </source>
</evidence>
<evidence type="ECO:0000313" key="4">
    <source>
        <dbReference type="Proteomes" id="UP000322000"/>
    </source>
</evidence>
<dbReference type="InterPro" id="IPR006652">
    <property type="entry name" value="Kelch_1"/>
</dbReference>
<dbReference type="Pfam" id="PF01344">
    <property type="entry name" value="Kelch_1"/>
    <property type="match status" value="1"/>
</dbReference>
<evidence type="ECO:0000259" key="3">
    <source>
        <dbReference type="PROSITE" id="PS50097"/>
    </source>
</evidence>
<name>A0A7E5W279_TRINI</name>
<dbReference type="OrthoDB" id="10027872at2759"/>
<dbReference type="Pfam" id="PF00651">
    <property type="entry name" value="BTB"/>
    <property type="match status" value="1"/>
</dbReference>
<dbReference type="AlphaFoldDB" id="A0A7E5W279"/>
<dbReference type="InParanoid" id="A0A7E5W279"/>
<dbReference type="InterPro" id="IPR000210">
    <property type="entry name" value="BTB/POZ_dom"/>
</dbReference>
<keyword evidence="4" id="KW-1185">Reference proteome</keyword>
<keyword evidence="1" id="KW-0880">Kelch repeat</keyword>
<dbReference type="SUPFAM" id="SSF117281">
    <property type="entry name" value="Kelch motif"/>
    <property type="match status" value="1"/>
</dbReference>
<dbReference type="Gene3D" id="3.30.710.10">
    <property type="entry name" value="Potassium Channel Kv1.1, Chain A"/>
    <property type="match status" value="1"/>
</dbReference>
<dbReference type="PANTHER" id="PTHR45632:SF3">
    <property type="entry name" value="KELCH-LIKE PROTEIN 32"/>
    <property type="match status" value="1"/>
</dbReference>
<protein>
    <submittedName>
        <fullName evidence="5">Kelch-like protein 40b</fullName>
    </submittedName>
</protein>
<proteinExistence type="predicted"/>
<dbReference type="Gene3D" id="2.120.10.80">
    <property type="entry name" value="Kelch-type beta propeller"/>
    <property type="match status" value="1"/>
</dbReference>
<dbReference type="SMART" id="SM00225">
    <property type="entry name" value="BTB"/>
    <property type="match status" value="1"/>
</dbReference>
<dbReference type="Proteomes" id="UP000322000">
    <property type="component" value="Chromosome 11"/>
</dbReference>
<accession>A0A7E5W279</accession>
<evidence type="ECO:0000256" key="2">
    <source>
        <dbReference type="ARBA" id="ARBA00022737"/>
    </source>
</evidence>
<dbReference type="InterPro" id="IPR015915">
    <property type="entry name" value="Kelch-typ_b-propeller"/>
</dbReference>
<dbReference type="InterPro" id="IPR011333">
    <property type="entry name" value="SKP1/BTB/POZ_sf"/>
</dbReference>
<feature type="non-terminal residue" evidence="5">
    <location>
        <position position="438"/>
    </location>
</feature>
<gene>
    <name evidence="5" type="primary">LOC113498771</name>
</gene>
<evidence type="ECO:0000313" key="5">
    <source>
        <dbReference type="RefSeq" id="XP_026734714.1"/>
    </source>
</evidence>
<dbReference type="PROSITE" id="PS50097">
    <property type="entry name" value="BTB"/>
    <property type="match status" value="1"/>
</dbReference>
<organism evidence="4 5">
    <name type="scientific">Trichoplusia ni</name>
    <name type="common">Cabbage looper</name>
    <dbReference type="NCBI Taxonomy" id="7111"/>
    <lineage>
        <taxon>Eukaryota</taxon>
        <taxon>Metazoa</taxon>
        <taxon>Ecdysozoa</taxon>
        <taxon>Arthropoda</taxon>
        <taxon>Hexapoda</taxon>
        <taxon>Insecta</taxon>
        <taxon>Pterygota</taxon>
        <taxon>Neoptera</taxon>
        <taxon>Endopterygota</taxon>
        <taxon>Lepidoptera</taxon>
        <taxon>Glossata</taxon>
        <taxon>Ditrysia</taxon>
        <taxon>Noctuoidea</taxon>
        <taxon>Noctuidae</taxon>
        <taxon>Plusiinae</taxon>
        <taxon>Trichoplusia</taxon>
    </lineage>
</organism>
<dbReference type="GeneID" id="113498771"/>
<dbReference type="SMART" id="SM00612">
    <property type="entry name" value="Kelch"/>
    <property type="match status" value="2"/>
</dbReference>